<evidence type="ECO:0000313" key="3">
    <source>
        <dbReference type="Proteomes" id="UP000054549"/>
    </source>
</evidence>
<keyword evidence="1" id="KW-0472">Membrane</keyword>
<dbReference type="EMBL" id="KN818523">
    <property type="protein sequence ID" value="KIL55387.1"/>
    <property type="molecule type" value="Genomic_DNA"/>
</dbReference>
<proteinExistence type="predicted"/>
<dbReference type="InParanoid" id="A0A0C2W2R9"/>
<feature type="transmembrane region" description="Helical" evidence="1">
    <location>
        <begin position="12"/>
        <end position="34"/>
    </location>
</feature>
<dbReference type="AlphaFoldDB" id="A0A0C2W2R9"/>
<dbReference type="HOGENOM" id="CLU_193931_0_0_1"/>
<name>A0A0C2W2R9_AMAMK</name>
<keyword evidence="1" id="KW-1133">Transmembrane helix</keyword>
<dbReference type="Proteomes" id="UP000054549">
    <property type="component" value="Unassembled WGS sequence"/>
</dbReference>
<accession>A0A0C2W2R9</accession>
<keyword evidence="1" id="KW-0812">Transmembrane</keyword>
<gene>
    <name evidence="2" type="ORF">M378DRAFT_90968</name>
</gene>
<evidence type="ECO:0000256" key="1">
    <source>
        <dbReference type="SAM" id="Phobius"/>
    </source>
</evidence>
<organism evidence="2 3">
    <name type="scientific">Amanita muscaria (strain Koide BX008)</name>
    <dbReference type="NCBI Taxonomy" id="946122"/>
    <lineage>
        <taxon>Eukaryota</taxon>
        <taxon>Fungi</taxon>
        <taxon>Dikarya</taxon>
        <taxon>Basidiomycota</taxon>
        <taxon>Agaricomycotina</taxon>
        <taxon>Agaricomycetes</taxon>
        <taxon>Agaricomycetidae</taxon>
        <taxon>Agaricales</taxon>
        <taxon>Pluteineae</taxon>
        <taxon>Amanitaceae</taxon>
        <taxon>Amanita</taxon>
    </lineage>
</organism>
<reference evidence="2 3" key="1">
    <citation type="submission" date="2014-04" db="EMBL/GenBank/DDBJ databases">
        <title>Evolutionary Origins and Diversification of the Mycorrhizal Mutualists.</title>
        <authorList>
            <consortium name="DOE Joint Genome Institute"/>
            <consortium name="Mycorrhizal Genomics Consortium"/>
            <person name="Kohler A."/>
            <person name="Kuo A."/>
            <person name="Nagy L.G."/>
            <person name="Floudas D."/>
            <person name="Copeland A."/>
            <person name="Barry K.W."/>
            <person name="Cichocki N."/>
            <person name="Veneault-Fourrey C."/>
            <person name="LaButti K."/>
            <person name="Lindquist E.A."/>
            <person name="Lipzen A."/>
            <person name="Lundell T."/>
            <person name="Morin E."/>
            <person name="Murat C."/>
            <person name="Riley R."/>
            <person name="Ohm R."/>
            <person name="Sun H."/>
            <person name="Tunlid A."/>
            <person name="Henrissat B."/>
            <person name="Grigoriev I.V."/>
            <person name="Hibbett D.S."/>
            <person name="Martin F."/>
        </authorList>
    </citation>
    <scope>NUCLEOTIDE SEQUENCE [LARGE SCALE GENOMIC DNA]</scope>
    <source>
        <strain evidence="2 3">Koide BX008</strain>
    </source>
</reference>
<protein>
    <submittedName>
        <fullName evidence="2">Uncharacterized protein</fullName>
    </submittedName>
</protein>
<sequence length="83" mass="9674">MLTDSQTVIVSLFTHGLLYGIYLATLIQCLRWLTFTDEGWKPREKINTVMILTTIFIILMSTINHAASVAYYLKTYIRRDVSW</sequence>
<keyword evidence="3" id="KW-1185">Reference proteome</keyword>
<evidence type="ECO:0000313" key="2">
    <source>
        <dbReference type="EMBL" id="KIL55387.1"/>
    </source>
</evidence>
<feature type="transmembrane region" description="Helical" evidence="1">
    <location>
        <begin position="46"/>
        <end position="73"/>
    </location>
</feature>
<dbReference type="OrthoDB" id="3357408at2759"/>